<name>A0ABW0NA58_9ACTN</name>
<evidence type="ECO:0000259" key="1">
    <source>
        <dbReference type="PROSITE" id="PS50921"/>
    </source>
</evidence>
<accession>A0ABW0NA58</accession>
<dbReference type="RefSeq" id="WP_379188471.1">
    <property type="nucleotide sequence ID" value="NZ_JBHSMD010000011.1"/>
</dbReference>
<reference evidence="3" key="1">
    <citation type="journal article" date="2019" name="Int. J. Syst. Evol. Microbiol.">
        <title>The Global Catalogue of Microorganisms (GCM) 10K type strain sequencing project: providing services to taxonomists for standard genome sequencing and annotation.</title>
        <authorList>
            <consortium name="The Broad Institute Genomics Platform"/>
            <consortium name="The Broad Institute Genome Sequencing Center for Infectious Disease"/>
            <person name="Wu L."/>
            <person name="Ma J."/>
        </authorList>
    </citation>
    <scope>NUCLEOTIDE SEQUENCE [LARGE SCALE GENOMIC DNA]</scope>
    <source>
        <strain evidence="3">KACC 13778</strain>
    </source>
</reference>
<dbReference type="Proteomes" id="UP001595956">
    <property type="component" value="Unassembled WGS sequence"/>
</dbReference>
<comment type="caution">
    <text evidence="2">The sequence shown here is derived from an EMBL/GenBank/DDBJ whole genome shotgun (WGS) entry which is preliminary data.</text>
</comment>
<sequence length="51" mass="5834">MRYDITFERAFEVLHRISNDSNTRLRDVAARVAQEHDLPADLIGGTELHPS</sequence>
<dbReference type="InterPro" id="IPR036388">
    <property type="entry name" value="WH-like_DNA-bd_sf"/>
</dbReference>
<protein>
    <submittedName>
        <fullName evidence="2">ANTAR domain-containing protein</fullName>
    </submittedName>
</protein>
<evidence type="ECO:0000313" key="3">
    <source>
        <dbReference type="Proteomes" id="UP001595956"/>
    </source>
</evidence>
<proteinExistence type="predicted"/>
<dbReference type="InterPro" id="IPR005561">
    <property type="entry name" value="ANTAR"/>
</dbReference>
<dbReference type="Pfam" id="PF03861">
    <property type="entry name" value="ANTAR"/>
    <property type="match status" value="1"/>
</dbReference>
<dbReference type="EMBL" id="JBHSMD010000011">
    <property type="protein sequence ID" value="MFC5495834.1"/>
    <property type="molecule type" value="Genomic_DNA"/>
</dbReference>
<dbReference type="Gene3D" id="1.10.10.10">
    <property type="entry name" value="Winged helix-like DNA-binding domain superfamily/Winged helix DNA-binding domain"/>
    <property type="match status" value="1"/>
</dbReference>
<gene>
    <name evidence="2" type="ORF">ACFPKY_22200</name>
</gene>
<feature type="domain" description="ANTAR" evidence="1">
    <location>
        <begin position="1"/>
        <end position="33"/>
    </location>
</feature>
<keyword evidence="3" id="KW-1185">Reference proteome</keyword>
<dbReference type="PROSITE" id="PS50921">
    <property type="entry name" value="ANTAR"/>
    <property type="match status" value="1"/>
</dbReference>
<organism evidence="2 3">
    <name type="scientific">Nocardioides caricicola</name>
    <dbReference type="NCBI Taxonomy" id="634770"/>
    <lineage>
        <taxon>Bacteria</taxon>
        <taxon>Bacillati</taxon>
        <taxon>Actinomycetota</taxon>
        <taxon>Actinomycetes</taxon>
        <taxon>Propionibacteriales</taxon>
        <taxon>Nocardioidaceae</taxon>
        <taxon>Nocardioides</taxon>
    </lineage>
</organism>
<evidence type="ECO:0000313" key="2">
    <source>
        <dbReference type="EMBL" id="MFC5495834.1"/>
    </source>
</evidence>